<accession>A0A1I4V228</accession>
<dbReference type="AlphaFoldDB" id="A0A1I4V228"/>
<evidence type="ECO:0000256" key="2">
    <source>
        <dbReference type="ARBA" id="ARBA00023015"/>
    </source>
</evidence>
<dbReference type="Proteomes" id="UP000199611">
    <property type="component" value="Unassembled WGS sequence"/>
</dbReference>
<gene>
    <name evidence="7" type="ORF">SAMN05660836_02102</name>
</gene>
<dbReference type="RefSeq" id="WP_177193612.1">
    <property type="nucleotide sequence ID" value="NZ_FOUU01000007.1"/>
</dbReference>
<dbReference type="GO" id="GO:0003677">
    <property type="term" value="F:DNA binding"/>
    <property type="evidence" value="ECO:0007669"/>
    <property type="project" value="InterPro"/>
</dbReference>
<protein>
    <submittedName>
        <fullName evidence="7">RNA polymerase sigma-70 factor, ECF subfamily</fullName>
    </submittedName>
</protein>
<dbReference type="CDD" id="cd06171">
    <property type="entry name" value="Sigma70_r4"/>
    <property type="match status" value="1"/>
</dbReference>
<keyword evidence="8" id="KW-1185">Reference proteome</keyword>
<feature type="domain" description="RNA polymerase sigma-70 region 2" evidence="5">
    <location>
        <begin position="25"/>
        <end position="89"/>
    </location>
</feature>
<dbReference type="InterPro" id="IPR014284">
    <property type="entry name" value="RNA_pol_sigma-70_dom"/>
</dbReference>
<feature type="domain" description="RNA polymerase sigma factor 70 region 4 type 2" evidence="6">
    <location>
        <begin position="126"/>
        <end position="172"/>
    </location>
</feature>
<dbReference type="GO" id="GO:0006352">
    <property type="term" value="P:DNA-templated transcription initiation"/>
    <property type="evidence" value="ECO:0007669"/>
    <property type="project" value="InterPro"/>
</dbReference>
<dbReference type="InterPro" id="IPR007627">
    <property type="entry name" value="RNA_pol_sigma70_r2"/>
</dbReference>
<dbReference type="PANTHER" id="PTHR43133">
    <property type="entry name" value="RNA POLYMERASE ECF-TYPE SIGMA FACTO"/>
    <property type="match status" value="1"/>
</dbReference>
<reference evidence="7 8" key="1">
    <citation type="submission" date="2016-10" db="EMBL/GenBank/DDBJ databases">
        <authorList>
            <person name="de Groot N.N."/>
        </authorList>
    </citation>
    <scope>NUCLEOTIDE SEQUENCE [LARGE SCALE GENOMIC DNA]</scope>
    <source>
        <strain evidence="7 8">DSM 9990</strain>
    </source>
</reference>
<dbReference type="Pfam" id="PF04542">
    <property type="entry name" value="Sigma70_r2"/>
    <property type="match status" value="1"/>
</dbReference>
<dbReference type="GO" id="GO:0016987">
    <property type="term" value="F:sigma factor activity"/>
    <property type="evidence" value="ECO:0007669"/>
    <property type="project" value="UniProtKB-KW"/>
</dbReference>
<evidence type="ECO:0000313" key="7">
    <source>
        <dbReference type="EMBL" id="SFM95242.1"/>
    </source>
</evidence>
<evidence type="ECO:0000259" key="5">
    <source>
        <dbReference type="Pfam" id="PF04542"/>
    </source>
</evidence>
<dbReference type="InterPro" id="IPR036388">
    <property type="entry name" value="WH-like_DNA-bd_sf"/>
</dbReference>
<dbReference type="Pfam" id="PF08281">
    <property type="entry name" value="Sigma70_r4_2"/>
    <property type="match status" value="1"/>
</dbReference>
<dbReference type="STRING" id="39841.SAMN05660836_02102"/>
<proteinExistence type="inferred from homology"/>
<evidence type="ECO:0000259" key="6">
    <source>
        <dbReference type="Pfam" id="PF08281"/>
    </source>
</evidence>
<dbReference type="InterPro" id="IPR013324">
    <property type="entry name" value="RNA_pol_sigma_r3/r4-like"/>
</dbReference>
<sequence>MNNTDEQELIERAKKGDVKAQADVIKKYGDMIFRAAYRLCDFDRETALDVTQETFCRFLSSVKSFEGRSSLQTWLYRILVNECLKEKKRIALFEKIKDWALRNGSQRREPSPYDQIFEAEMKSSIFNAIGKLSKKQQIAVELKFLEGLTTREIAEIMEITEGAVKSHLARAFEVLRKELKEWKPL</sequence>
<evidence type="ECO:0000313" key="8">
    <source>
        <dbReference type="Proteomes" id="UP000199611"/>
    </source>
</evidence>
<dbReference type="EMBL" id="FOUU01000007">
    <property type="protein sequence ID" value="SFM95242.1"/>
    <property type="molecule type" value="Genomic_DNA"/>
</dbReference>
<evidence type="ECO:0000256" key="3">
    <source>
        <dbReference type="ARBA" id="ARBA00023082"/>
    </source>
</evidence>
<dbReference type="InterPro" id="IPR013249">
    <property type="entry name" value="RNA_pol_sigma70_r4_t2"/>
</dbReference>
<keyword evidence="4" id="KW-0804">Transcription</keyword>
<dbReference type="PANTHER" id="PTHR43133:SF51">
    <property type="entry name" value="RNA POLYMERASE SIGMA FACTOR"/>
    <property type="match status" value="1"/>
</dbReference>
<keyword evidence="3" id="KW-0731">Sigma factor</keyword>
<organism evidence="7 8">
    <name type="scientific">Thermodesulforhabdus norvegica</name>
    <dbReference type="NCBI Taxonomy" id="39841"/>
    <lineage>
        <taxon>Bacteria</taxon>
        <taxon>Pseudomonadati</taxon>
        <taxon>Thermodesulfobacteriota</taxon>
        <taxon>Syntrophobacteria</taxon>
        <taxon>Syntrophobacterales</taxon>
        <taxon>Thermodesulforhabdaceae</taxon>
        <taxon>Thermodesulforhabdus</taxon>
    </lineage>
</organism>
<evidence type="ECO:0000256" key="4">
    <source>
        <dbReference type="ARBA" id="ARBA00023163"/>
    </source>
</evidence>
<dbReference type="InterPro" id="IPR013325">
    <property type="entry name" value="RNA_pol_sigma_r2"/>
</dbReference>
<comment type="similarity">
    <text evidence="1">Belongs to the sigma-70 factor family. ECF subfamily.</text>
</comment>
<dbReference type="Gene3D" id="1.10.10.10">
    <property type="entry name" value="Winged helix-like DNA-binding domain superfamily/Winged helix DNA-binding domain"/>
    <property type="match status" value="1"/>
</dbReference>
<name>A0A1I4V228_9BACT</name>
<keyword evidence="2" id="KW-0805">Transcription regulation</keyword>
<dbReference type="NCBIfam" id="TIGR02937">
    <property type="entry name" value="sigma70-ECF"/>
    <property type="match status" value="1"/>
</dbReference>
<dbReference type="SUPFAM" id="SSF88946">
    <property type="entry name" value="Sigma2 domain of RNA polymerase sigma factors"/>
    <property type="match status" value="1"/>
</dbReference>
<dbReference type="Gene3D" id="1.10.1740.10">
    <property type="match status" value="1"/>
</dbReference>
<dbReference type="SUPFAM" id="SSF88659">
    <property type="entry name" value="Sigma3 and sigma4 domains of RNA polymerase sigma factors"/>
    <property type="match status" value="1"/>
</dbReference>
<evidence type="ECO:0000256" key="1">
    <source>
        <dbReference type="ARBA" id="ARBA00010641"/>
    </source>
</evidence>
<dbReference type="InterPro" id="IPR039425">
    <property type="entry name" value="RNA_pol_sigma-70-like"/>
</dbReference>